<reference evidence="1" key="1">
    <citation type="submission" date="2018-10" db="EMBL/GenBank/DDBJ databases">
        <title>Effector identification in a new, highly contiguous assembly of the strawberry crown rot pathogen Phytophthora cactorum.</title>
        <authorList>
            <person name="Armitage A.D."/>
            <person name="Nellist C.F."/>
            <person name="Bates H."/>
            <person name="Vickerstaff R.J."/>
            <person name="Harrison R.J."/>
        </authorList>
    </citation>
    <scope>NUCLEOTIDE SEQUENCE</scope>
    <source>
        <strain evidence="1">4040</strain>
        <strain evidence="2">P421</strain>
    </source>
</reference>
<evidence type="ECO:0000313" key="3">
    <source>
        <dbReference type="Proteomes" id="UP000736787"/>
    </source>
</evidence>
<comment type="caution">
    <text evidence="1">The sequence shown here is derived from an EMBL/GenBank/DDBJ whole genome shotgun (WGS) entry which is preliminary data.</text>
</comment>
<dbReference type="Proteomes" id="UP000760860">
    <property type="component" value="Unassembled WGS sequence"/>
</dbReference>
<accession>A0A8T1KFN1</accession>
<protein>
    <submittedName>
        <fullName evidence="1">Uncharacterized protein</fullName>
    </submittedName>
</protein>
<proteinExistence type="predicted"/>
<evidence type="ECO:0000313" key="2">
    <source>
        <dbReference type="EMBL" id="KAG3218130.1"/>
    </source>
</evidence>
<evidence type="ECO:0000313" key="1">
    <source>
        <dbReference type="EMBL" id="KAG2932127.1"/>
    </source>
</evidence>
<dbReference type="Proteomes" id="UP000736787">
    <property type="component" value="Unassembled WGS sequence"/>
</dbReference>
<dbReference type="AlphaFoldDB" id="A0A8T1KFN1"/>
<dbReference type="EMBL" id="RCMV01000381">
    <property type="protein sequence ID" value="KAG3218130.1"/>
    <property type="molecule type" value="Genomic_DNA"/>
</dbReference>
<organism evidence="1 3">
    <name type="scientific">Phytophthora cactorum</name>
    <dbReference type="NCBI Taxonomy" id="29920"/>
    <lineage>
        <taxon>Eukaryota</taxon>
        <taxon>Sar</taxon>
        <taxon>Stramenopiles</taxon>
        <taxon>Oomycota</taxon>
        <taxon>Peronosporomycetes</taxon>
        <taxon>Peronosporales</taxon>
        <taxon>Peronosporaceae</taxon>
        <taxon>Phytophthora</taxon>
    </lineage>
</organism>
<sequence>MLLTAVGWPPRIFISSYIIKQNEGGLSTLSDHL</sequence>
<gene>
    <name evidence="1" type="ORF">PC117_g13247</name>
    <name evidence="2" type="ORF">PC129_g11074</name>
</gene>
<dbReference type="EMBL" id="RCMK01000384">
    <property type="protein sequence ID" value="KAG2932127.1"/>
    <property type="molecule type" value="Genomic_DNA"/>
</dbReference>
<name>A0A8T1KFN1_9STRA</name>